<dbReference type="Proteomes" id="UP000265875">
    <property type="component" value="Unassembled WGS sequence"/>
</dbReference>
<name>A0A399MAN7_9PSED</name>
<sequence length="85" mass="9935">MSGHAHGLAISSVQLGITGFWARRPVLVRRRGFLCTYVLLGLYTKHEDTKASSMPRKEQALKRYHFESRVSKDNFMKYRNYKLTK</sequence>
<dbReference type="EMBL" id="QWLL01000015">
    <property type="protein sequence ID" value="RII78791.1"/>
    <property type="molecule type" value="Genomic_DNA"/>
</dbReference>
<gene>
    <name evidence="1" type="ORF">D0894_07435</name>
</gene>
<accession>A0A399MAN7</accession>
<evidence type="ECO:0000313" key="2">
    <source>
        <dbReference type="Proteomes" id="UP000265875"/>
    </source>
</evidence>
<comment type="caution">
    <text evidence="1">The sequence shown here is derived from an EMBL/GenBank/DDBJ whole genome shotgun (WGS) entry which is preliminary data.</text>
</comment>
<evidence type="ECO:0000313" key="1">
    <source>
        <dbReference type="EMBL" id="RII78791.1"/>
    </source>
</evidence>
<reference evidence="1 2" key="1">
    <citation type="submission" date="2018-08" db="EMBL/GenBank/DDBJ databases">
        <title>Draft genome sequence of the cyanotroph, Pseudomonas monteilii BCN3.</title>
        <authorList>
            <person name="Jones L.B."/>
            <person name="Kunz D.A."/>
        </authorList>
    </citation>
    <scope>NUCLEOTIDE SEQUENCE [LARGE SCALE GENOMIC DNA]</scope>
    <source>
        <strain evidence="1 2">BCN3</strain>
    </source>
</reference>
<organism evidence="1 2">
    <name type="scientific">Pseudomonas monteilii</name>
    <dbReference type="NCBI Taxonomy" id="76759"/>
    <lineage>
        <taxon>Bacteria</taxon>
        <taxon>Pseudomonadati</taxon>
        <taxon>Pseudomonadota</taxon>
        <taxon>Gammaproteobacteria</taxon>
        <taxon>Pseudomonadales</taxon>
        <taxon>Pseudomonadaceae</taxon>
        <taxon>Pseudomonas</taxon>
    </lineage>
</organism>
<protein>
    <submittedName>
        <fullName evidence="1">Uncharacterized protein</fullName>
    </submittedName>
</protein>
<dbReference type="AlphaFoldDB" id="A0A399MAN7"/>
<proteinExistence type="predicted"/>